<dbReference type="Proteomes" id="UP001174691">
    <property type="component" value="Unassembled WGS sequence"/>
</dbReference>
<accession>A0AA38R5T7</accession>
<gene>
    <name evidence="7" type="ORF">NKR19_g8595</name>
</gene>
<evidence type="ECO:0000256" key="6">
    <source>
        <dbReference type="SAM" id="Phobius"/>
    </source>
</evidence>
<proteinExistence type="inferred from homology"/>
<dbReference type="GO" id="GO:0016020">
    <property type="term" value="C:membrane"/>
    <property type="evidence" value="ECO:0007669"/>
    <property type="project" value="UniProtKB-SubCell"/>
</dbReference>
<evidence type="ECO:0000256" key="5">
    <source>
        <dbReference type="RuleBase" id="RU000477"/>
    </source>
</evidence>
<sequence>MVLSTVPLLAQQGIEPTPMSFPWYLRSQYFIDGWTNTSIWRAALVELVATSLQVYLSGQIRITLMNYQIIQLATYVGIYASLLLAIFIYATAPASGGHLNPTITSSGHLWQEACCWDLGAENVPSHIFRVLLQVLNAVN</sequence>
<dbReference type="Pfam" id="PF00230">
    <property type="entry name" value="MIP"/>
    <property type="match status" value="1"/>
</dbReference>
<keyword evidence="8" id="KW-1185">Reference proteome</keyword>
<reference evidence="7" key="1">
    <citation type="submission" date="2022-07" db="EMBL/GenBank/DDBJ databases">
        <title>Fungi with potential for degradation of polypropylene.</title>
        <authorList>
            <person name="Gostincar C."/>
        </authorList>
    </citation>
    <scope>NUCLEOTIDE SEQUENCE</scope>
    <source>
        <strain evidence="7">EXF-13287</strain>
    </source>
</reference>
<keyword evidence="3 6" id="KW-1133">Transmembrane helix</keyword>
<evidence type="ECO:0000256" key="4">
    <source>
        <dbReference type="ARBA" id="ARBA00023136"/>
    </source>
</evidence>
<keyword evidence="4 6" id="KW-0472">Membrane</keyword>
<protein>
    <recommendedName>
        <fullName evidence="9">Aquaporin-like protein</fullName>
    </recommendedName>
</protein>
<dbReference type="GO" id="GO:0015267">
    <property type="term" value="F:channel activity"/>
    <property type="evidence" value="ECO:0007669"/>
    <property type="project" value="InterPro"/>
</dbReference>
<comment type="caution">
    <text evidence="7">The sequence shown here is derived from an EMBL/GenBank/DDBJ whole genome shotgun (WGS) entry which is preliminary data.</text>
</comment>
<dbReference type="PANTHER" id="PTHR47002">
    <property type="entry name" value="AQUAPORIN-LIKE"/>
    <property type="match status" value="1"/>
</dbReference>
<evidence type="ECO:0000256" key="2">
    <source>
        <dbReference type="ARBA" id="ARBA00022692"/>
    </source>
</evidence>
<name>A0AA38R5T7_9PEZI</name>
<dbReference type="Gene3D" id="1.20.1080.10">
    <property type="entry name" value="Glycerol uptake facilitator protein"/>
    <property type="match status" value="1"/>
</dbReference>
<organism evidence="7 8">
    <name type="scientific">Coniochaeta hoffmannii</name>
    <dbReference type="NCBI Taxonomy" id="91930"/>
    <lineage>
        <taxon>Eukaryota</taxon>
        <taxon>Fungi</taxon>
        <taxon>Dikarya</taxon>
        <taxon>Ascomycota</taxon>
        <taxon>Pezizomycotina</taxon>
        <taxon>Sordariomycetes</taxon>
        <taxon>Sordariomycetidae</taxon>
        <taxon>Coniochaetales</taxon>
        <taxon>Coniochaetaceae</taxon>
        <taxon>Coniochaeta</taxon>
    </lineage>
</organism>
<comment type="similarity">
    <text evidence="5">Belongs to the MIP/aquaporin (TC 1.A.8) family.</text>
</comment>
<comment type="subcellular location">
    <subcellularLocation>
        <location evidence="1">Membrane</location>
        <topology evidence="1">Multi-pass membrane protein</topology>
    </subcellularLocation>
</comment>
<keyword evidence="5" id="KW-0813">Transport</keyword>
<evidence type="ECO:0000256" key="1">
    <source>
        <dbReference type="ARBA" id="ARBA00004141"/>
    </source>
</evidence>
<dbReference type="SUPFAM" id="SSF81338">
    <property type="entry name" value="Aquaporin-like"/>
    <property type="match status" value="1"/>
</dbReference>
<keyword evidence="2 5" id="KW-0812">Transmembrane</keyword>
<dbReference type="InterPro" id="IPR000425">
    <property type="entry name" value="MIP"/>
</dbReference>
<feature type="transmembrane region" description="Helical" evidence="6">
    <location>
        <begin position="69"/>
        <end position="92"/>
    </location>
</feature>
<evidence type="ECO:0000313" key="7">
    <source>
        <dbReference type="EMBL" id="KAJ9134569.1"/>
    </source>
</evidence>
<evidence type="ECO:0008006" key="9">
    <source>
        <dbReference type="Google" id="ProtNLM"/>
    </source>
</evidence>
<dbReference type="EMBL" id="JANBVN010000179">
    <property type="protein sequence ID" value="KAJ9134569.1"/>
    <property type="molecule type" value="Genomic_DNA"/>
</dbReference>
<dbReference type="PRINTS" id="PR00783">
    <property type="entry name" value="MINTRINSICP"/>
</dbReference>
<dbReference type="PANTHER" id="PTHR47002:SF2">
    <property type="entry name" value="AQUAPORIN AQPAE.A-LIKE"/>
    <property type="match status" value="1"/>
</dbReference>
<evidence type="ECO:0000256" key="3">
    <source>
        <dbReference type="ARBA" id="ARBA00022989"/>
    </source>
</evidence>
<dbReference type="InterPro" id="IPR023271">
    <property type="entry name" value="Aquaporin-like"/>
</dbReference>
<evidence type="ECO:0000313" key="8">
    <source>
        <dbReference type="Proteomes" id="UP001174691"/>
    </source>
</evidence>
<dbReference type="AlphaFoldDB" id="A0AA38R5T7"/>